<evidence type="ECO:0000313" key="2">
    <source>
        <dbReference type="Proteomes" id="UP000224567"/>
    </source>
</evidence>
<proteinExistence type="predicted"/>
<protein>
    <submittedName>
        <fullName evidence="1">Uncharacterized protein</fullName>
    </submittedName>
</protein>
<dbReference type="Proteomes" id="UP000224567">
    <property type="component" value="Unassembled WGS sequence"/>
</dbReference>
<accession>A0A2G2V5R1</accession>
<organism evidence="1 2">
    <name type="scientific">Capsicum baccatum</name>
    <name type="common">Peruvian pepper</name>
    <dbReference type="NCBI Taxonomy" id="33114"/>
    <lineage>
        <taxon>Eukaryota</taxon>
        <taxon>Viridiplantae</taxon>
        <taxon>Streptophyta</taxon>
        <taxon>Embryophyta</taxon>
        <taxon>Tracheophyta</taxon>
        <taxon>Spermatophyta</taxon>
        <taxon>Magnoliopsida</taxon>
        <taxon>eudicotyledons</taxon>
        <taxon>Gunneridae</taxon>
        <taxon>Pentapetalae</taxon>
        <taxon>asterids</taxon>
        <taxon>lamiids</taxon>
        <taxon>Solanales</taxon>
        <taxon>Solanaceae</taxon>
        <taxon>Solanoideae</taxon>
        <taxon>Capsiceae</taxon>
        <taxon>Capsicum</taxon>
    </lineage>
</organism>
<dbReference type="AlphaFoldDB" id="A0A2G2V5R1"/>
<evidence type="ECO:0000313" key="1">
    <source>
        <dbReference type="EMBL" id="PHT28330.1"/>
    </source>
</evidence>
<dbReference type="OrthoDB" id="6270329at2759"/>
<comment type="caution">
    <text evidence="1">The sequence shown here is derived from an EMBL/GenBank/DDBJ whole genome shotgun (WGS) entry which is preliminary data.</text>
</comment>
<reference evidence="1 2" key="1">
    <citation type="journal article" date="2017" name="Genome Biol.">
        <title>New reference genome sequences of hot pepper reveal the massive evolution of plant disease-resistance genes by retroduplication.</title>
        <authorList>
            <person name="Kim S."/>
            <person name="Park J."/>
            <person name="Yeom S.I."/>
            <person name="Kim Y.M."/>
            <person name="Seo E."/>
            <person name="Kim K.T."/>
            <person name="Kim M.S."/>
            <person name="Lee J.M."/>
            <person name="Cheong K."/>
            <person name="Shin H.S."/>
            <person name="Kim S.B."/>
            <person name="Han K."/>
            <person name="Lee J."/>
            <person name="Park M."/>
            <person name="Lee H.A."/>
            <person name="Lee H.Y."/>
            <person name="Lee Y."/>
            <person name="Oh S."/>
            <person name="Lee J.H."/>
            <person name="Choi E."/>
            <person name="Choi E."/>
            <person name="Lee S.E."/>
            <person name="Jeon J."/>
            <person name="Kim H."/>
            <person name="Choi G."/>
            <person name="Song H."/>
            <person name="Lee J."/>
            <person name="Lee S.C."/>
            <person name="Kwon J.K."/>
            <person name="Lee H.Y."/>
            <person name="Koo N."/>
            <person name="Hong Y."/>
            <person name="Kim R.W."/>
            <person name="Kang W.H."/>
            <person name="Huh J.H."/>
            <person name="Kang B.C."/>
            <person name="Yang T.J."/>
            <person name="Lee Y.H."/>
            <person name="Bennetzen J.L."/>
            <person name="Choi D."/>
        </authorList>
    </citation>
    <scope>NUCLEOTIDE SEQUENCE [LARGE SCALE GENOMIC DNA]</scope>
    <source>
        <strain evidence="2">cv. PBC81</strain>
    </source>
</reference>
<name>A0A2G2V5R1_CAPBA</name>
<gene>
    <name evidence="1" type="ORF">CQW23_32077</name>
</gene>
<dbReference type="STRING" id="33114.A0A2G2V5R1"/>
<keyword evidence="2" id="KW-1185">Reference proteome</keyword>
<sequence>MKVDGSLEPARQSTGEINLSTAFLMPGLYIPEHTQQSFRGMLVDDALSSHDLRNLCPTGDVMFDEHVPKYSWTNLPCSNGSAKDKVPLPVEKMP</sequence>
<dbReference type="EMBL" id="MLFT02000233">
    <property type="protein sequence ID" value="PHT28330.1"/>
    <property type="molecule type" value="Genomic_DNA"/>
</dbReference>
<reference evidence="2" key="2">
    <citation type="journal article" date="2017" name="J. Anim. Genet.">
        <title>Multiple reference genome sequences of hot pepper reveal the massive evolution of plant disease resistance genes by retroduplication.</title>
        <authorList>
            <person name="Kim S."/>
            <person name="Park J."/>
            <person name="Yeom S.-I."/>
            <person name="Kim Y.-M."/>
            <person name="Seo E."/>
            <person name="Kim K.-T."/>
            <person name="Kim M.-S."/>
            <person name="Lee J.M."/>
            <person name="Cheong K."/>
            <person name="Shin H.-S."/>
            <person name="Kim S.-B."/>
            <person name="Han K."/>
            <person name="Lee J."/>
            <person name="Park M."/>
            <person name="Lee H.-A."/>
            <person name="Lee H.-Y."/>
            <person name="Lee Y."/>
            <person name="Oh S."/>
            <person name="Lee J.H."/>
            <person name="Choi E."/>
            <person name="Choi E."/>
            <person name="Lee S.E."/>
            <person name="Jeon J."/>
            <person name="Kim H."/>
            <person name="Choi G."/>
            <person name="Song H."/>
            <person name="Lee J."/>
            <person name="Lee S.-C."/>
            <person name="Kwon J.-K."/>
            <person name="Lee H.-Y."/>
            <person name="Koo N."/>
            <person name="Hong Y."/>
            <person name="Kim R.W."/>
            <person name="Kang W.-H."/>
            <person name="Huh J.H."/>
            <person name="Kang B.-C."/>
            <person name="Yang T.-J."/>
            <person name="Lee Y.-H."/>
            <person name="Bennetzen J.L."/>
            <person name="Choi D."/>
        </authorList>
    </citation>
    <scope>NUCLEOTIDE SEQUENCE [LARGE SCALE GENOMIC DNA]</scope>
    <source>
        <strain evidence="2">cv. PBC81</strain>
    </source>
</reference>